<organism evidence="8 9">
    <name type="scientific">Kocuria rhizophila</name>
    <dbReference type="NCBI Taxonomy" id="72000"/>
    <lineage>
        <taxon>Bacteria</taxon>
        <taxon>Bacillati</taxon>
        <taxon>Actinomycetota</taxon>
        <taxon>Actinomycetes</taxon>
        <taxon>Micrococcales</taxon>
        <taxon>Micrococcaceae</taxon>
        <taxon>Kocuria</taxon>
    </lineage>
</organism>
<evidence type="ECO:0000256" key="6">
    <source>
        <dbReference type="SAM" id="MobiDB-lite"/>
    </source>
</evidence>
<gene>
    <name evidence="8" type="ORF">E4P33_04805</name>
</gene>
<name>A0AAX2SG62_KOCRH</name>
<dbReference type="CDD" id="cd01164">
    <property type="entry name" value="FruK_PfkB_like"/>
    <property type="match status" value="1"/>
</dbReference>
<protein>
    <submittedName>
        <fullName evidence="8">1-phosphofructokinase family hexose kinase</fullName>
    </submittedName>
</protein>
<keyword evidence="2" id="KW-0808">Transferase</keyword>
<evidence type="ECO:0000256" key="3">
    <source>
        <dbReference type="ARBA" id="ARBA00022741"/>
    </source>
</evidence>
<dbReference type="PANTHER" id="PTHR46566:SF5">
    <property type="entry name" value="1-PHOSPHOFRUCTOKINASE"/>
    <property type="match status" value="1"/>
</dbReference>
<proteinExistence type="inferred from homology"/>
<evidence type="ECO:0000259" key="7">
    <source>
        <dbReference type="Pfam" id="PF00294"/>
    </source>
</evidence>
<dbReference type="InterPro" id="IPR017583">
    <property type="entry name" value="Tagatose/fructose_Pkinase"/>
</dbReference>
<keyword evidence="9" id="KW-1185">Reference proteome</keyword>
<dbReference type="GO" id="GO:0005524">
    <property type="term" value="F:ATP binding"/>
    <property type="evidence" value="ECO:0007669"/>
    <property type="project" value="UniProtKB-KW"/>
</dbReference>
<dbReference type="EMBL" id="SPNK01000003">
    <property type="protein sequence ID" value="TFI02359.1"/>
    <property type="molecule type" value="Genomic_DNA"/>
</dbReference>
<keyword evidence="4" id="KW-0418">Kinase</keyword>
<dbReference type="RefSeq" id="WP_121241923.1">
    <property type="nucleotide sequence ID" value="NZ_CP072262.1"/>
</dbReference>
<sequence>MIITVTLNPSVDRTVDLSGPLARGRVQRAHATRQDPGGKGINISRALAAGGAATVAIAPGDDTDPLFAGLDAAGVRYDNVSTGAAIRTNITVTEPDGTTTKINEPGPALDEGTVERIVERIVSRAAGASWLVFAGSVPPGPAQDVYAVIASRVRGALGAAAPSYALDTSGAPLTEALAPGAIVLPDVIKPNGHELAQLLGREDGDALEADPRAAADAARILVERGVGAVLCTLGGHGAVLVTADGAWHAVHEPVTVRSTVGAGDSALTGYLVAAERGDTPSECLRHAVAHGSAAAALPGTQMPSAAQTTPDAVRVTELGPCAGFPQVSHTPPASHTPRGTAHDAARHRAAATQPAVKQPATTRPADPPGTASAPGPADAAPDAPGPDRGPAGLRP</sequence>
<evidence type="ECO:0000256" key="2">
    <source>
        <dbReference type="ARBA" id="ARBA00022679"/>
    </source>
</evidence>
<feature type="compositionally biased region" description="Low complexity" evidence="6">
    <location>
        <begin position="368"/>
        <end position="395"/>
    </location>
</feature>
<comment type="similarity">
    <text evidence="1">Belongs to the carbohydrate kinase PfkB family.</text>
</comment>
<reference evidence="8 9" key="1">
    <citation type="submission" date="2019-03" db="EMBL/GenBank/DDBJ databases">
        <title>Genome Sequencing and Assembly of Various Microbes Isolated from Alder Root Nodule.</title>
        <authorList>
            <person name="Swanson E."/>
            <person name="Sevigny J.L."/>
            <person name="Pesce C."/>
            <person name="Davis I."/>
            <person name="Kleiner V."/>
            <person name="Tisa L."/>
        </authorList>
    </citation>
    <scope>NUCLEOTIDE SEQUENCE [LARGE SCALE GENOMIC DNA]</scope>
    <source>
        <strain evidence="8 9">4R-31</strain>
    </source>
</reference>
<dbReference type="GO" id="GO:0005829">
    <property type="term" value="C:cytosol"/>
    <property type="evidence" value="ECO:0007669"/>
    <property type="project" value="TreeGrafter"/>
</dbReference>
<feature type="region of interest" description="Disordered" evidence="6">
    <location>
        <begin position="321"/>
        <end position="395"/>
    </location>
</feature>
<dbReference type="InterPro" id="IPR011611">
    <property type="entry name" value="PfkB_dom"/>
</dbReference>
<dbReference type="AlphaFoldDB" id="A0AAX2SG62"/>
<dbReference type="Proteomes" id="UP000298017">
    <property type="component" value="Unassembled WGS sequence"/>
</dbReference>
<dbReference type="PANTHER" id="PTHR46566">
    <property type="entry name" value="1-PHOSPHOFRUCTOKINASE-RELATED"/>
    <property type="match status" value="1"/>
</dbReference>
<keyword evidence="5" id="KW-0067">ATP-binding</keyword>
<evidence type="ECO:0000256" key="4">
    <source>
        <dbReference type="ARBA" id="ARBA00022777"/>
    </source>
</evidence>
<accession>A0AAX2SG62</accession>
<evidence type="ECO:0000313" key="9">
    <source>
        <dbReference type="Proteomes" id="UP000298017"/>
    </source>
</evidence>
<keyword evidence="3" id="KW-0547">Nucleotide-binding</keyword>
<comment type="caution">
    <text evidence="8">The sequence shown here is derived from an EMBL/GenBank/DDBJ whole genome shotgun (WGS) entry which is preliminary data.</text>
</comment>
<dbReference type="GeneID" id="93231604"/>
<dbReference type="GO" id="GO:0008443">
    <property type="term" value="F:phosphofructokinase activity"/>
    <property type="evidence" value="ECO:0007669"/>
    <property type="project" value="TreeGrafter"/>
</dbReference>
<evidence type="ECO:0000313" key="8">
    <source>
        <dbReference type="EMBL" id="TFI02359.1"/>
    </source>
</evidence>
<dbReference type="InterPro" id="IPR029056">
    <property type="entry name" value="Ribokinase-like"/>
</dbReference>
<evidence type="ECO:0000256" key="5">
    <source>
        <dbReference type="ARBA" id="ARBA00022840"/>
    </source>
</evidence>
<dbReference type="Pfam" id="PF00294">
    <property type="entry name" value="PfkB"/>
    <property type="match status" value="1"/>
</dbReference>
<evidence type="ECO:0000256" key="1">
    <source>
        <dbReference type="ARBA" id="ARBA00010688"/>
    </source>
</evidence>
<dbReference type="NCBIfam" id="TIGR03168">
    <property type="entry name" value="1-PFK"/>
    <property type="match status" value="1"/>
</dbReference>
<feature type="domain" description="Carbohydrate kinase PfkB" evidence="7">
    <location>
        <begin position="6"/>
        <end position="303"/>
    </location>
</feature>
<dbReference type="Gene3D" id="3.40.1190.20">
    <property type="match status" value="1"/>
</dbReference>
<dbReference type="SUPFAM" id="SSF53613">
    <property type="entry name" value="Ribokinase-like"/>
    <property type="match status" value="1"/>
</dbReference>